<dbReference type="Gene3D" id="3.30.160.110">
    <property type="entry name" value="Siroheme synthase, domain 2"/>
    <property type="match status" value="1"/>
</dbReference>
<dbReference type="GO" id="GO:0051723">
    <property type="term" value="F:protein methylesterase activity"/>
    <property type="evidence" value="ECO:0007669"/>
    <property type="project" value="UniProtKB-EC"/>
</dbReference>
<keyword evidence="5" id="KW-0719">Serine esterase</keyword>
<dbReference type="PANTHER" id="PTHR14189">
    <property type="entry name" value="PROTEIN PHOSPHATASE METHYLESTERASE-1 RELATED"/>
    <property type="match status" value="1"/>
</dbReference>
<dbReference type="Pfam" id="PF17950">
    <property type="entry name" value="SpmSyn_N"/>
    <property type="match status" value="1"/>
</dbReference>
<comment type="subunit">
    <text evidence="3">Binds PPP2CA and PPP2CB.</text>
</comment>
<dbReference type="InterPro" id="IPR029063">
    <property type="entry name" value="SAM-dependent_MTases_sf"/>
</dbReference>
<organism evidence="13 14">
    <name type="scientific">Anabarilius grahami</name>
    <name type="common">Kanglang fish</name>
    <name type="synonym">Barilius grahami</name>
    <dbReference type="NCBI Taxonomy" id="495550"/>
    <lineage>
        <taxon>Eukaryota</taxon>
        <taxon>Metazoa</taxon>
        <taxon>Chordata</taxon>
        <taxon>Craniata</taxon>
        <taxon>Vertebrata</taxon>
        <taxon>Euteleostomi</taxon>
        <taxon>Actinopterygii</taxon>
        <taxon>Neopterygii</taxon>
        <taxon>Teleostei</taxon>
        <taxon>Ostariophysi</taxon>
        <taxon>Cypriniformes</taxon>
        <taxon>Xenocyprididae</taxon>
        <taxon>Xenocypridinae</taxon>
        <taxon>Xenocypridinae incertae sedis</taxon>
        <taxon>Anabarilius</taxon>
    </lineage>
</organism>
<dbReference type="Gene3D" id="3.40.50.1820">
    <property type="entry name" value="alpha/beta hydrolase"/>
    <property type="match status" value="1"/>
</dbReference>
<evidence type="ECO:0000259" key="12">
    <source>
        <dbReference type="PROSITE" id="PS51006"/>
    </source>
</evidence>
<dbReference type="InterPro" id="IPR030374">
    <property type="entry name" value="PABS"/>
</dbReference>
<dbReference type="FunFam" id="3.30.160.110:FF:000002">
    <property type="entry name" value="spermine synthase"/>
    <property type="match status" value="1"/>
</dbReference>
<evidence type="ECO:0000313" key="13">
    <source>
        <dbReference type="EMBL" id="ROL47621.1"/>
    </source>
</evidence>
<dbReference type="Gene3D" id="2.30.140.10">
    <property type="entry name" value="Spermidine synthase, tetramerisation domain"/>
    <property type="match status" value="1"/>
</dbReference>
<dbReference type="InterPro" id="IPR035246">
    <property type="entry name" value="Spermidine_synt_N"/>
</dbReference>
<dbReference type="GO" id="GO:0006596">
    <property type="term" value="P:polyamine biosynthetic process"/>
    <property type="evidence" value="ECO:0007669"/>
    <property type="project" value="UniProtKB-UniRule"/>
</dbReference>
<evidence type="ECO:0000256" key="2">
    <source>
        <dbReference type="ARBA" id="ARBA00008645"/>
    </source>
</evidence>
<evidence type="ECO:0000256" key="6">
    <source>
        <dbReference type="ARBA" id="ARBA00022679"/>
    </source>
</evidence>
<dbReference type="InterPro" id="IPR000073">
    <property type="entry name" value="AB_hydrolase_1"/>
</dbReference>
<name>A0A3N0YP13_ANAGA</name>
<evidence type="ECO:0000256" key="9">
    <source>
        <dbReference type="ARBA" id="ARBA00049203"/>
    </source>
</evidence>
<evidence type="ECO:0000313" key="14">
    <source>
        <dbReference type="Proteomes" id="UP000281406"/>
    </source>
</evidence>
<dbReference type="InterPro" id="IPR016812">
    <property type="entry name" value="PPase_methylesterase_euk"/>
</dbReference>
<comment type="caution">
    <text evidence="10">Lacks conserved residue(s) required for the propagation of feature annotation.</text>
</comment>
<dbReference type="GO" id="GO:0016740">
    <property type="term" value="F:transferase activity"/>
    <property type="evidence" value="ECO:0007669"/>
    <property type="project" value="UniProtKB-UniRule"/>
</dbReference>
<evidence type="ECO:0000256" key="1">
    <source>
        <dbReference type="ARBA" id="ARBA00007867"/>
    </source>
</evidence>
<reference evidence="13 14" key="1">
    <citation type="submission" date="2018-10" db="EMBL/GenBank/DDBJ databases">
        <title>Genome assembly for a Yunnan-Guizhou Plateau 3E fish, Anabarilius grahami (Regan), and its evolutionary and genetic applications.</title>
        <authorList>
            <person name="Jiang W."/>
        </authorList>
    </citation>
    <scope>NUCLEOTIDE SEQUENCE [LARGE SCALE GENOMIC DNA]</scope>
    <source>
        <strain evidence="13">AG-KIZ</strain>
        <tissue evidence="13">Muscle</tissue>
    </source>
</reference>
<dbReference type="AlphaFoldDB" id="A0A3N0YP13"/>
<dbReference type="SUPFAM" id="SSF53335">
    <property type="entry name" value="S-adenosyl-L-methionine-dependent methyltransferases"/>
    <property type="match status" value="1"/>
</dbReference>
<dbReference type="Pfam" id="PF17284">
    <property type="entry name" value="Spermine_synt_N"/>
    <property type="match status" value="1"/>
</dbReference>
<comment type="similarity">
    <text evidence="2">Belongs to the AB hydrolase superfamily.</text>
</comment>
<dbReference type="EC" id="3.1.1.89" evidence="4"/>
<feature type="compositionally biased region" description="Acidic residues" evidence="11">
    <location>
        <begin position="353"/>
        <end position="366"/>
    </location>
</feature>
<gene>
    <name evidence="13" type="ORF">DPX16_13336</name>
</gene>
<dbReference type="InterPro" id="IPR029058">
    <property type="entry name" value="AB_hydrolase_fold"/>
</dbReference>
<dbReference type="InterPro" id="IPR037163">
    <property type="entry name" value="Spermidine_synt_N_sf"/>
</dbReference>
<comment type="similarity">
    <text evidence="1">Belongs to the spermidine/spermine synthase family.</text>
</comment>
<keyword evidence="10" id="KW-0620">Polyamine biosynthesis</keyword>
<keyword evidence="14" id="KW-1185">Reference proteome</keyword>
<dbReference type="SUPFAM" id="SSF53474">
    <property type="entry name" value="alpha/beta-Hydrolases"/>
    <property type="match status" value="1"/>
</dbReference>
<dbReference type="Proteomes" id="UP000281406">
    <property type="component" value="Unassembled WGS sequence"/>
</dbReference>
<keyword evidence="6 10" id="KW-0808">Transferase</keyword>
<evidence type="ECO:0000256" key="10">
    <source>
        <dbReference type="PROSITE-ProRule" id="PRU00354"/>
    </source>
</evidence>
<dbReference type="FunFam" id="2.30.140.10:FF:000005">
    <property type="entry name" value="Spermine synthase"/>
    <property type="match status" value="1"/>
</dbReference>
<dbReference type="PROSITE" id="PS51006">
    <property type="entry name" value="PABS_2"/>
    <property type="match status" value="1"/>
</dbReference>
<dbReference type="InterPro" id="IPR040900">
    <property type="entry name" value="SpmSyn_N"/>
</dbReference>
<feature type="domain" description="PABS" evidence="12">
    <location>
        <begin position="119"/>
        <end position="168"/>
    </location>
</feature>
<evidence type="ECO:0000256" key="5">
    <source>
        <dbReference type="ARBA" id="ARBA00022487"/>
    </source>
</evidence>
<comment type="function">
    <text evidence="8">Demethylates proteins that have been reversibly carboxymethylated. Demethylates PPP2CB (in vitro) and PPP2CA. Binding to PPP2CA displaces the manganese ion and inactivates the enzyme.</text>
</comment>
<comment type="catalytic activity">
    <reaction evidence="9">
        <text>[phosphatase 2A protein]-C-terminal L-leucine methyl ester + H2O = [phosphatase 2A protein]-C-terminal L-leucine + methanol + H(+)</text>
        <dbReference type="Rhea" id="RHEA:48548"/>
        <dbReference type="Rhea" id="RHEA-COMP:12134"/>
        <dbReference type="Rhea" id="RHEA-COMP:12135"/>
        <dbReference type="ChEBI" id="CHEBI:15377"/>
        <dbReference type="ChEBI" id="CHEBI:15378"/>
        <dbReference type="ChEBI" id="CHEBI:17790"/>
        <dbReference type="ChEBI" id="CHEBI:90516"/>
        <dbReference type="ChEBI" id="CHEBI:90517"/>
        <dbReference type="EC" id="3.1.1.89"/>
    </reaction>
</comment>
<accession>A0A3N0YP13</accession>
<dbReference type="OrthoDB" id="194865at2759"/>
<sequence>MAVLHYTLDFKLRAPADVSATVRGLQSIFQEQEMTENVHDSEGHGYLATFVGKNGRFAILRMHSHGLVTFDLQCLEGDDVVQVDNLLNALEKKLKALLDGNIQRIKRLPALIRGSDVDRYWPTADGRLMEYDIDEVVYEKDSPYQNIKILHSQQFGNMLILNGDVNSTWEFLRLILDLSIRVLRPSGKYFTQGNCANLTDALSEYEKLLGRLSCKVDFSKEVVCVPSYMELDIGKVVEALYGENPPPIMMIGHSMGGAIAVHTAAANHVPSLLGLCVIDVVEGTAMDALNSMQNFLRGRPKTFKSVENAIEWSVKSGQIRNIESARVSMVGQVKKCEEPLSSPGVSKNISEGIIEEEEEDEDEEGGESNHKRKKEDDQEIKKECLYTWRIELSKTEKYWEGWFKGLSSLFLSCSVPKLLLLAGVDRLDKDLTIGQMQGKFQMQVLPQCGHAVHEDAPEKVCSTVIEYLNIFGSAAVFYRIGFF</sequence>
<dbReference type="PANTHER" id="PTHR14189:SF0">
    <property type="entry name" value="PROTEIN PHOSPHATASE METHYLESTERASE 1"/>
    <property type="match status" value="1"/>
</dbReference>
<evidence type="ECO:0000256" key="4">
    <source>
        <dbReference type="ARBA" id="ARBA00013111"/>
    </source>
</evidence>
<protein>
    <recommendedName>
        <fullName evidence="4">protein phosphatase methylesterase-1</fullName>
        <ecNumber evidence="4">3.1.1.89</ecNumber>
    </recommendedName>
</protein>
<evidence type="ECO:0000256" key="11">
    <source>
        <dbReference type="SAM" id="MobiDB-lite"/>
    </source>
</evidence>
<keyword evidence="7" id="KW-0378">Hydrolase</keyword>
<dbReference type="EMBL" id="RJVU01035392">
    <property type="protein sequence ID" value="ROL47621.1"/>
    <property type="molecule type" value="Genomic_DNA"/>
</dbReference>
<dbReference type="Pfam" id="PF12697">
    <property type="entry name" value="Abhydrolase_6"/>
    <property type="match status" value="1"/>
</dbReference>
<evidence type="ECO:0000256" key="8">
    <source>
        <dbReference type="ARBA" id="ARBA00024698"/>
    </source>
</evidence>
<comment type="caution">
    <text evidence="13">The sequence shown here is derived from an EMBL/GenBank/DDBJ whole genome shotgun (WGS) entry which is preliminary data.</text>
</comment>
<proteinExistence type="inferred from homology"/>
<evidence type="ECO:0000256" key="7">
    <source>
        <dbReference type="ARBA" id="ARBA00022801"/>
    </source>
</evidence>
<evidence type="ECO:0000256" key="3">
    <source>
        <dbReference type="ARBA" id="ARBA00011604"/>
    </source>
</evidence>
<feature type="region of interest" description="Disordered" evidence="11">
    <location>
        <begin position="338"/>
        <end position="375"/>
    </location>
</feature>